<keyword evidence="3" id="KW-1185">Reference proteome</keyword>
<protein>
    <submittedName>
        <fullName evidence="2">YjbQ family protein</fullName>
    </submittedName>
</protein>
<dbReference type="SUPFAM" id="SSF111038">
    <property type="entry name" value="YjbQ-like"/>
    <property type="match status" value="1"/>
</dbReference>
<organism evidence="2 3">
    <name type="scientific">Fusibacter ferrireducens</name>
    <dbReference type="NCBI Taxonomy" id="2785058"/>
    <lineage>
        <taxon>Bacteria</taxon>
        <taxon>Bacillati</taxon>
        <taxon>Bacillota</taxon>
        <taxon>Clostridia</taxon>
        <taxon>Eubacteriales</taxon>
        <taxon>Eubacteriales Family XII. Incertae Sedis</taxon>
        <taxon>Fusibacter</taxon>
    </lineage>
</organism>
<evidence type="ECO:0000313" key="2">
    <source>
        <dbReference type="EMBL" id="MBF4693143.1"/>
    </source>
</evidence>
<gene>
    <name evidence="2" type="ORF">ISU02_08425</name>
</gene>
<dbReference type="Proteomes" id="UP000614200">
    <property type="component" value="Unassembled WGS sequence"/>
</dbReference>
<evidence type="ECO:0000256" key="1">
    <source>
        <dbReference type="ARBA" id="ARBA00005534"/>
    </source>
</evidence>
<proteinExistence type="inferred from homology"/>
<dbReference type="NCBIfam" id="TIGR00149">
    <property type="entry name" value="TIGR00149_YjbQ"/>
    <property type="match status" value="1"/>
</dbReference>
<dbReference type="InterPro" id="IPR035917">
    <property type="entry name" value="YjbQ-like_sf"/>
</dbReference>
<dbReference type="RefSeq" id="WP_194701371.1">
    <property type="nucleotide sequence ID" value="NZ_JADKNH010000004.1"/>
</dbReference>
<comment type="caution">
    <text evidence="2">The sequence shown here is derived from an EMBL/GenBank/DDBJ whole genome shotgun (WGS) entry which is preliminary data.</text>
</comment>
<dbReference type="EMBL" id="JADKNH010000004">
    <property type="protein sequence ID" value="MBF4693143.1"/>
    <property type="molecule type" value="Genomic_DNA"/>
</dbReference>
<dbReference type="Gene3D" id="2.60.120.460">
    <property type="entry name" value="YjbQ-like"/>
    <property type="match status" value="1"/>
</dbReference>
<comment type="similarity">
    <text evidence="1">Belongs to the UPF0047 family.</text>
</comment>
<dbReference type="Pfam" id="PF01894">
    <property type="entry name" value="YjbQ"/>
    <property type="match status" value="1"/>
</dbReference>
<sequence>MFESIEIKSKEKIEMIDIMDSIKEAVTKSGVRHGIIVVYVPHSTAGITVNKNYDPVVEEDIMNRMNELIPKDGHYQHIEGNSAAHIKASIFGSSVTLIISNGHIELGMFQSVFFCEFDGPRKRKYFIKIMKDEH</sequence>
<reference evidence="2 3" key="1">
    <citation type="submission" date="2020-11" db="EMBL/GenBank/DDBJ databases">
        <title>Fusibacter basophilias sp. nov.</title>
        <authorList>
            <person name="Qiu D."/>
        </authorList>
    </citation>
    <scope>NUCLEOTIDE SEQUENCE [LARGE SCALE GENOMIC DNA]</scope>
    <source>
        <strain evidence="2 3">Q10-2</strain>
    </source>
</reference>
<dbReference type="PANTHER" id="PTHR30615:SF8">
    <property type="entry name" value="UPF0047 PROTEIN C4A8.02C"/>
    <property type="match status" value="1"/>
</dbReference>
<dbReference type="PIRSF" id="PIRSF004681">
    <property type="entry name" value="UCP004681"/>
    <property type="match status" value="1"/>
</dbReference>
<name>A0ABR9ZRQ9_9FIRM</name>
<accession>A0ABR9ZRQ9</accession>
<dbReference type="InterPro" id="IPR001602">
    <property type="entry name" value="UPF0047_YjbQ-like"/>
</dbReference>
<evidence type="ECO:0000313" key="3">
    <source>
        <dbReference type="Proteomes" id="UP000614200"/>
    </source>
</evidence>
<dbReference type="PANTHER" id="PTHR30615">
    <property type="entry name" value="UNCHARACTERIZED PROTEIN YJBQ-RELATED"/>
    <property type="match status" value="1"/>
</dbReference>